<dbReference type="AlphaFoldDB" id="U4L4B0"/>
<protein>
    <submittedName>
        <fullName evidence="2">Uncharacterized protein</fullName>
    </submittedName>
</protein>
<evidence type="ECO:0000256" key="1">
    <source>
        <dbReference type="SAM" id="MobiDB-lite"/>
    </source>
</evidence>
<name>U4L4B0_PYROM</name>
<evidence type="ECO:0000313" key="2">
    <source>
        <dbReference type="EMBL" id="CCX11135.1"/>
    </source>
</evidence>
<evidence type="ECO:0000313" key="3">
    <source>
        <dbReference type="Proteomes" id="UP000018144"/>
    </source>
</evidence>
<organism evidence="2 3">
    <name type="scientific">Pyronema omphalodes (strain CBS 100304)</name>
    <name type="common">Pyronema confluens</name>
    <dbReference type="NCBI Taxonomy" id="1076935"/>
    <lineage>
        <taxon>Eukaryota</taxon>
        <taxon>Fungi</taxon>
        <taxon>Dikarya</taxon>
        <taxon>Ascomycota</taxon>
        <taxon>Pezizomycotina</taxon>
        <taxon>Pezizomycetes</taxon>
        <taxon>Pezizales</taxon>
        <taxon>Pyronemataceae</taxon>
        <taxon>Pyronema</taxon>
    </lineage>
</organism>
<proteinExistence type="predicted"/>
<gene>
    <name evidence="2" type="ORF">PCON_10729</name>
</gene>
<feature type="compositionally biased region" description="Polar residues" evidence="1">
    <location>
        <begin position="122"/>
        <end position="133"/>
    </location>
</feature>
<feature type="region of interest" description="Disordered" evidence="1">
    <location>
        <begin position="104"/>
        <end position="133"/>
    </location>
</feature>
<reference evidence="2 3" key="1">
    <citation type="journal article" date="2013" name="PLoS Genet.">
        <title>The genome and development-dependent transcriptomes of Pyronema confluens: a window into fungal evolution.</title>
        <authorList>
            <person name="Traeger S."/>
            <person name="Altegoer F."/>
            <person name="Freitag M."/>
            <person name="Gabaldon T."/>
            <person name="Kempken F."/>
            <person name="Kumar A."/>
            <person name="Marcet-Houben M."/>
            <person name="Poggeler S."/>
            <person name="Stajich J.E."/>
            <person name="Nowrousian M."/>
        </authorList>
    </citation>
    <scope>NUCLEOTIDE SEQUENCE [LARGE SCALE GENOMIC DNA]</scope>
    <source>
        <strain evidence="3">CBS 100304</strain>
        <tissue evidence="2">Vegetative mycelium</tissue>
    </source>
</reference>
<sequence length="133" mass="14992">MTISSAVDVPKGGLILEKYPEGKQFQKQVMRLSLTSEEILQKMLKPVNDLKIAFGKSMKLIVGDEEYSMMAEKVSEAQQPELYQVFGNKLNFVSTITHTLQIQDDTDDSANESEQKLKDSYDQLNQEKVVAST</sequence>
<accession>U4L4B0</accession>
<keyword evidence="3" id="KW-1185">Reference proteome</keyword>
<dbReference type="OrthoDB" id="2587563at2759"/>
<dbReference type="EMBL" id="HF935595">
    <property type="protein sequence ID" value="CCX11135.1"/>
    <property type="molecule type" value="Genomic_DNA"/>
</dbReference>
<dbReference type="Proteomes" id="UP000018144">
    <property type="component" value="Unassembled WGS sequence"/>
</dbReference>
<dbReference type="STRING" id="1076935.U4L4B0"/>